<dbReference type="InterPro" id="IPR029058">
    <property type="entry name" value="AB_hydrolase_fold"/>
</dbReference>
<feature type="compositionally biased region" description="Basic residues" evidence="1">
    <location>
        <begin position="120"/>
        <end position="129"/>
    </location>
</feature>
<dbReference type="SUPFAM" id="SSF51430">
    <property type="entry name" value="NAD(P)-linked oxidoreductase"/>
    <property type="match status" value="1"/>
</dbReference>
<evidence type="ECO:0000256" key="1">
    <source>
        <dbReference type="SAM" id="MobiDB-lite"/>
    </source>
</evidence>
<feature type="domain" description="NADP-dependent oxidoreductase" evidence="2">
    <location>
        <begin position="54"/>
        <end position="83"/>
    </location>
</feature>
<gene>
    <name evidence="3" type="ORF">ACFPIJ_13375</name>
</gene>
<dbReference type="Gene3D" id="3.40.50.1820">
    <property type="entry name" value="alpha/beta hydrolase"/>
    <property type="match status" value="1"/>
</dbReference>
<dbReference type="Proteomes" id="UP001595912">
    <property type="component" value="Unassembled WGS sequence"/>
</dbReference>
<reference evidence="4" key="1">
    <citation type="journal article" date="2019" name="Int. J. Syst. Evol. Microbiol.">
        <title>The Global Catalogue of Microorganisms (GCM) 10K type strain sequencing project: providing services to taxonomists for standard genome sequencing and annotation.</title>
        <authorList>
            <consortium name="The Broad Institute Genomics Platform"/>
            <consortium name="The Broad Institute Genome Sequencing Center for Infectious Disease"/>
            <person name="Wu L."/>
            <person name="Ma J."/>
        </authorList>
    </citation>
    <scope>NUCLEOTIDE SEQUENCE [LARGE SCALE GENOMIC DNA]</scope>
    <source>
        <strain evidence="4">CGMCC 4.7152</strain>
    </source>
</reference>
<evidence type="ECO:0000313" key="3">
    <source>
        <dbReference type="EMBL" id="MFC4998823.1"/>
    </source>
</evidence>
<dbReference type="SUPFAM" id="SSF53474">
    <property type="entry name" value="alpha/beta-Hydrolases"/>
    <property type="match status" value="1"/>
</dbReference>
<dbReference type="RefSeq" id="WP_380115064.1">
    <property type="nucleotide sequence ID" value="NZ_JBHSIU010000013.1"/>
</dbReference>
<protein>
    <submittedName>
        <fullName evidence="3">Aldo/keto reductase</fullName>
    </submittedName>
</protein>
<name>A0ABV9VTV4_9ACTN</name>
<proteinExistence type="predicted"/>
<feature type="compositionally biased region" description="Basic and acidic residues" evidence="1">
    <location>
        <begin position="110"/>
        <end position="119"/>
    </location>
</feature>
<dbReference type="InterPro" id="IPR036812">
    <property type="entry name" value="NAD(P)_OxRdtase_dom_sf"/>
</dbReference>
<keyword evidence="4" id="KW-1185">Reference proteome</keyword>
<comment type="caution">
    <text evidence="3">The sequence shown here is derived from an EMBL/GenBank/DDBJ whole genome shotgun (WGS) entry which is preliminary data.</text>
</comment>
<evidence type="ECO:0000259" key="2">
    <source>
        <dbReference type="Pfam" id="PF00248"/>
    </source>
</evidence>
<feature type="region of interest" description="Disordered" evidence="1">
    <location>
        <begin position="91"/>
        <end position="129"/>
    </location>
</feature>
<organism evidence="3 4">
    <name type="scientific">Dactylosporangium cerinum</name>
    <dbReference type="NCBI Taxonomy" id="1434730"/>
    <lineage>
        <taxon>Bacteria</taxon>
        <taxon>Bacillati</taxon>
        <taxon>Actinomycetota</taxon>
        <taxon>Actinomycetes</taxon>
        <taxon>Micromonosporales</taxon>
        <taxon>Micromonosporaceae</taxon>
        <taxon>Dactylosporangium</taxon>
    </lineage>
</organism>
<accession>A0ABV9VTV4</accession>
<dbReference type="InterPro" id="IPR023210">
    <property type="entry name" value="NADP_OxRdtase_dom"/>
</dbReference>
<evidence type="ECO:0000313" key="4">
    <source>
        <dbReference type="Proteomes" id="UP001595912"/>
    </source>
</evidence>
<dbReference type="EMBL" id="JBHSIU010000013">
    <property type="protein sequence ID" value="MFC4998823.1"/>
    <property type="molecule type" value="Genomic_DNA"/>
</dbReference>
<dbReference type="Pfam" id="PF00248">
    <property type="entry name" value="Aldo_ket_red"/>
    <property type="match status" value="1"/>
</dbReference>
<sequence>MTTSYKDTPTTTVDVGGIPFTYREVGANSGVPLVLLHHLTAVLDDWDPAVIDGLELGVTLFDTAEVYGPHHNEECVGRTLAPFRDASFGWSGSRCPSTAAPPRANPFDTNLKERHDHEHRQSRHRHHRR</sequence>